<protein>
    <recommendedName>
        <fullName evidence="3">DNA polymerase III subunit chi</fullName>
    </recommendedName>
</protein>
<dbReference type="GO" id="GO:0032298">
    <property type="term" value="P:positive regulation of DNA-templated DNA replication initiation"/>
    <property type="evidence" value="ECO:0007669"/>
    <property type="project" value="TreeGrafter"/>
</dbReference>
<name>A0A388SC03_9BURK</name>
<dbReference type="GO" id="GO:0006260">
    <property type="term" value="P:DNA replication"/>
    <property type="evidence" value="ECO:0007669"/>
    <property type="project" value="InterPro"/>
</dbReference>
<dbReference type="InterPro" id="IPR036768">
    <property type="entry name" value="PolIII_chi_sf"/>
</dbReference>
<accession>A0A401LL14</accession>
<dbReference type="Gene3D" id="3.40.50.10110">
    <property type="entry name" value="DNA polymerase III subunit chi"/>
    <property type="match status" value="1"/>
</dbReference>
<comment type="caution">
    <text evidence="1">The sequence shown here is derived from an EMBL/GenBank/DDBJ whole genome shotgun (WGS) entry which is preliminary data.</text>
</comment>
<dbReference type="GO" id="GO:0003677">
    <property type="term" value="F:DNA binding"/>
    <property type="evidence" value="ECO:0007669"/>
    <property type="project" value="InterPro"/>
</dbReference>
<organism evidence="1 2">
    <name type="scientific">Mesosutterella multiformis</name>
    <dbReference type="NCBI Taxonomy" id="2259133"/>
    <lineage>
        <taxon>Bacteria</taxon>
        <taxon>Pseudomonadati</taxon>
        <taxon>Pseudomonadota</taxon>
        <taxon>Betaproteobacteria</taxon>
        <taxon>Burkholderiales</taxon>
        <taxon>Sutterellaceae</taxon>
        <taxon>Mesosutterella</taxon>
    </lineage>
</organism>
<gene>
    <name evidence="1" type="ORF">MESMUL_03450</name>
</gene>
<evidence type="ECO:0000313" key="2">
    <source>
        <dbReference type="Proteomes" id="UP000266091"/>
    </source>
</evidence>
<dbReference type="GO" id="GO:0003887">
    <property type="term" value="F:DNA-directed DNA polymerase activity"/>
    <property type="evidence" value="ECO:0007669"/>
    <property type="project" value="InterPro"/>
</dbReference>
<dbReference type="Proteomes" id="UP000266091">
    <property type="component" value="Unassembled WGS sequence"/>
</dbReference>
<dbReference type="RefSeq" id="WP_116269469.1">
    <property type="nucleotide sequence ID" value="NZ_BGZJ01000001.1"/>
</dbReference>
<evidence type="ECO:0000313" key="1">
    <source>
        <dbReference type="EMBL" id="GBO92991.1"/>
    </source>
</evidence>
<sequence length="144" mass="16787">MKQIDFHFNVGNRLFYACRFVNKVWGMGLSVAVWSSDRMRLDDFNRRLWAFEDMSFIPHAFAGGLDAESARVILSPDPTALPDSDVLLLLDEGTPPDYENLFQRFDRVVDIVSSIPEETEAARNRYRIYLHHKYPLKAYDQGRR</sequence>
<dbReference type="PANTHER" id="PTHR38767">
    <property type="entry name" value="DNA POLYMERASE III SUBUNIT CHI"/>
    <property type="match status" value="1"/>
</dbReference>
<keyword evidence="2" id="KW-1185">Reference proteome</keyword>
<dbReference type="SUPFAM" id="SSF102400">
    <property type="entry name" value="DNA polymerase III chi subunit"/>
    <property type="match status" value="1"/>
</dbReference>
<reference evidence="1 2" key="1">
    <citation type="journal article" date="2018" name="Int. J. Syst. Evol. Microbiol.">
        <title>Mesosutterella multiformis gen. nov., sp. nov., a member of the family Sutterellaceae and Sutterella megalosphaeroides sp. nov., isolated from human faeces.</title>
        <authorList>
            <person name="Sakamoto M."/>
            <person name="Ikeyama N."/>
            <person name="Kunihiro T."/>
            <person name="Iino T."/>
            <person name="Yuki M."/>
            <person name="Ohkuma M."/>
        </authorList>
    </citation>
    <scope>NUCLEOTIDE SEQUENCE [LARGE SCALE GENOMIC DNA]</scope>
    <source>
        <strain evidence="1 2">4NBBH2</strain>
    </source>
</reference>
<dbReference type="OrthoDB" id="5297568at2"/>
<dbReference type="InterPro" id="IPR007459">
    <property type="entry name" value="DNA_pol3_chi"/>
</dbReference>
<dbReference type="AlphaFoldDB" id="A0A388SC03"/>
<dbReference type="EMBL" id="BGZJ01000001">
    <property type="protein sequence ID" value="GBO92991.1"/>
    <property type="molecule type" value="Genomic_DNA"/>
</dbReference>
<accession>A0A388SC03</accession>
<proteinExistence type="predicted"/>
<dbReference type="PANTHER" id="PTHR38767:SF1">
    <property type="entry name" value="DNA POLYMERASE III SUBUNIT CHI"/>
    <property type="match status" value="1"/>
</dbReference>
<dbReference type="Pfam" id="PF04364">
    <property type="entry name" value="DNA_pol3_chi"/>
    <property type="match status" value="1"/>
</dbReference>
<evidence type="ECO:0008006" key="3">
    <source>
        <dbReference type="Google" id="ProtNLM"/>
    </source>
</evidence>